<dbReference type="InterPro" id="IPR015943">
    <property type="entry name" value="WD40/YVTN_repeat-like_dom_sf"/>
</dbReference>
<dbReference type="Pfam" id="PF00400">
    <property type="entry name" value="WD40"/>
    <property type="match status" value="8"/>
</dbReference>
<evidence type="ECO:0000313" key="4">
    <source>
        <dbReference type="EMBL" id="KIJ32956.1"/>
    </source>
</evidence>
<evidence type="ECO:0000313" key="5">
    <source>
        <dbReference type="Proteomes" id="UP000054279"/>
    </source>
</evidence>
<dbReference type="Proteomes" id="UP000054279">
    <property type="component" value="Unassembled WGS sequence"/>
</dbReference>
<dbReference type="Gene3D" id="2.130.10.10">
    <property type="entry name" value="YVTN repeat-like/Quinoprotein amine dehydrogenase"/>
    <property type="match status" value="5"/>
</dbReference>
<organism evidence="4 5">
    <name type="scientific">Sphaerobolus stellatus (strain SS14)</name>
    <dbReference type="NCBI Taxonomy" id="990650"/>
    <lineage>
        <taxon>Eukaryota</taxon>
        <taxon>Fungi</taxon>
        <taxon>Dikarya</taxon>
        <taxon>Basidiomycota</taxon>
        <taxon>Agaricomycotina</taxon>
        <taxon>Agaricomycetes</taxon>
        <taxon>Phallomycetidae</taxon>
        <taxon>Geastrales</taxon>
        <taxon>Sphaerobolaceae</taxon>
        <taxon>Sphaerobolus</taxon>
    </lineage>
</organism>
<dbReference type="OrthoDB" id="538223at2759"/>
<dbReference type="InterPro" id="IPR036322">
    <property type="entry name" value="WD40_repeat_dom_sf"/>
</dbReference>
<gene>
    <name evidence="4" type="ORF">M422DRAFT_265138</name>
</gene>
<dbReference type="SUPFAM" id="SSF50978">
    <property type="entry name" value="WD40 repeat-like"/>
    <property type="match status" value="2"/>
</dbReference>
<feature type="repeat" description="WD" evidence="3">
    <location>
        <begin position="256"/>
        <end position="278"/>
    </location>
</feature>
<dbReference type="HOGENOM" id="CLU_000288_6_12_1"/>
<keyword evidence="5" id="KW-1185">Reference proteome</keyword>
<feature type="repeat" description="WD" evidence="3">
    <location>
        <begin position="375"/>
        <end position="408"/>
    </location>
</feature>
<dbReference type="SMART" id="SM00320">
    <property type="entry name" value="WD40"/>
    <property type="match status" value="10"/>
</dbReference>
<keyword evidence="1 3" id="KW-0853">WD repeat</keyword>
<dbReference type="PRINTS" id="PR00320">
    <property type="entry name" value="GPROTEINBRPT"/>
</dbReference>
<feature type="repeat" description="WD" evidence="3">
    <location>
        <begin position="506"/>
        <end position="536"/>
    </location>
</feature>
<dbReference type="CDD" id="cd00200">
    <property type="entry name" value="WD40"/>
    <property type="match status" value="1"/>
</dbReference>
<reference evidence="4 5" key="1">
    <citation type="submission" date="2014-06" db="EMBL/GenBank/DDBJ databases">
        <title>Evolutionary Origins and Diversification of the Mycorrhizal Mutualists.</title>
        <authorList>
            <consortium name="DOE Joint Genome Institute"/>
            <consortium name="Mycorrhizal Genomics Consortium"/>
            <person name="Kohler A."/>
            <person name="Kuo A."/>
            <person name="Nagy L.G."/>
            <person name="Floudas D."/>
            <person name="Copeland A."/>
            <person name="Barry K.W."/>
            <person name="Cichocki N."/>
            <person name="Veneault-Fourrey C."/>
            <person name="LaButti K."/>
            <person name="Lindquist E.A."/>
            <person name="Lipzen A."/>
            <person name="Lundell T."/>
            <person name="Morin E."/>
            <person name="Murat C."/>
            <person name="Riley R."/>
            <person name="Ohm R."/>
            <person name="Sun H."/>
            <person name="Tunlid A."/>
            <person name="Henrissat B."/>
            <person name="Grigoriev I.V."/>
            <person name="Hibbett D.S."/>
            <person name="Martin F."/>
        </authorList>
    </citation>
    <scope>NUCLEOTIDE SEQUENCE [LARGE SCALE GENOMIC DNA]</scope>
    <source>
        <strain evidence="4 5">SS14</strain>
    </source>
</reference>
<evidence type="ECO:0000256" key="1">
    <source>
        <dbReference type="ARBA" id="ARBA00022574"/>
    </source>
</evidence>
<dbReference type="PANTHER" id="PTHR19879">
    <property type="entry name" value="TRANSCRIPTION INITIATION FACTOR TFIID"/>
    <property type="match status" value="1"/>
</dbReference>
<evidence type="ECO:0000256" key="2">
    <source>
        <dbReference type="ARBA" id="ARBA00022737"/>
    </source>
</evidence>
<evidence type="ECO:0008006" key="6">
    <source>
        <dbReference type="Google" id="ProtNLM"/>
    </source>
</evidence>
<dbReference type="PROSITE" id="PS00678">
    <property type="entry name" value="WD_REPEATS_1"/>
    <property type="match status" value="2"/>
</dbReference>
<sequence>MAKEHDVIASSNTSLSIPKRRTYVVFLNNNSFENTASMVSFAAFGNILVEATSHLYLSALSFTPASSIIAATYAPQFPNIARVTSGNQLTWPVNQGIIQYERSFRAVAFSRDGRYIATGDRSESGFLRIWDAYSQIQLCKVPQGHVVCLNFSVDGKYLAIGYVTGSIGFLDMKTFQLALAPSLGRKLEYLECLEISPDGTDSGEPISDPLRGHTGKAVCLAFSPDGLYIASGSRDNTVRICSSNAPQGGSASFGIVAISPDSEIIATDGDDSTILLWDAEKCIQISKPLEGHTSFIFCLSFSFDGKRLVSGSHDKTLRLWDVETGDCIGDPLKGHLGAVNSAVFSSDGRYLASGFHGCSIYLWDTMSGSHISKPLEVHTDSVSCLSFSEDDKELVSGSFDGSICIWDVLNWAMIGKMARTTKGHVYSVAFSRDSLSIVSSGRPELLQVWDAATGTLTPEPNLTASKAPVLAEDATFTTDGSYSASSYHDGSVQLWNIKQTPSMIHLKGHLSHIPSLAFAPNNKYLVTASEDATVRI</sequence>
<dbReference type="PROSITE" id="PS50082">
    <property type="entry name" value="WD_REPEATS_2"/>
    <property type="match status" value="6"/>
</dbReference>
<dbReference type="EMBL" id="KN837219">
    <property type="protein sequence ID" value="KIJ32956.1"/>
    <property type="molecule type" value="Genomic_DNA"/>
</dbReference>
<feature type="repeat" description="WD" evidence="3">
    <location>
        <begin position="332"/>
        <end position="373"/>
    </location>
</feature>
<name>A0A0C9V6K3_SPHS4</name>
<feature type="repeat" description="WD" evidence="3">
    <location>
        <begin position="210"/>
        <end position="240"/>
    </location>
</feature>
<dbReference type="PROSITE" id="PS50294">
    <property type="entry name" value="WD_REPEATS_REGION"/>
    <property type="match status" value="5"/>
</dbReference>
<dbReference type="AlphaFoldDB" id="A0A0C9V6K3"/>
<dbReference type="PANTHER" id="PTHR19879:SF9">
    <property type="entry name" value="TRANSCRIPTION INITIATION FACTOR TFIID SUBUNIT 5"/>
    <property type="match status" value="1"/>
</dbReference>
<dbReference type="InterPro" id="IPR001680">
    <property type="entry name" value="WD40_rpt"/>
</dbReference>
<protein>
    <recommendedName>
        <fullName evidence="6">WD40 repeat-like protein</fullName>
    </recommendedName>
</protein>
<accession>A0A0C9V6K3</accession>
<evidence type="ECO:0000256" key="3">
    <source>
        <dbReference type="PROSITE-ProRule" id="PRU00221"/>
    </source>
</evidence>
<dbReference type="InterPro" id="IPR019775">
    <property type="entry name" value="WD40_repeat_CS"/>
</dbReference>
<dbReference type="InterPro" id="IPR020472">
    <property type="entry name" value="WD40_PAC1"/>
</dbReference>
<proteinExistence type="predicted"/>
<keyword evidence="2" id="KW-0677">Repeat</keyword>
<feature type="repeat" description="WD" evidence="3">
    <location>
        <begin position="289"/>
        <end position="330"/>
    </location>
</feature>